<sequence>MTNSNPNSTPSQSSASYIQRIISPHGLLSLIAMVLTFTLNILTVTRWDITYYGWQLLYWPLFALMFIYSLCYFLVILLGLDIFEKLGKMVMLVSLGVVVGCLIITGCILIDYASKANRWYDTRYDVRFILACILNWIVFLVYIVLSVLTFTNK</sequence>
<name>A0AAF3J4T8_9BILA</name>
<dbReference type="WBParaSite" id="MBELARI_LOCUS16229">
    <property type="protein sequence ID" value="MBELARI_LOCUS16229"/>
    <property type="gene ID" value="MBELARI_LOCUS16229"/>
</dbReference>
<accession>A0AAF3J4T8</accession>
<feature type="transmembrane region" description="Helical" evidence="1">
    <location>
        <begin position="21"/>
        <end position="44"/>
    </location>
</feature>
<feature type="transmembrane region" description="Helical" evidence="1">
    <location>
        <begin position="92"/>
        <end position="114"/>
    </location>
</feature>
<organism evidence="2 3">
    <name type="scientific">Mesorhabditis belari</name>
    <dbReference type="NCBI Taxonomy" id="2138241"/>
    <lineage>
        <taxon>Eukaryota</taxon>
        <taxon>Metazoa</taxon>
        <taxon>Ecdysozoa</taxon>
        <taxon>Nematoda</taxon>
        <taxon>Chromadorea</taxon>
        <taxon>Rhabditida</taxon>
        <taxon>Rhabditina</taxon>
        <taxon>Rhabditomorpha</taxon>
        <taxon>Rhabditoidea</taxon>
        <taxon>Rhabditidae</taxon>
        <taxon>Mesorhabditinae</taxon>
        <taxon>Mesorhabditis</taxon>
    </lineage>
</organism>
<keyword evidence="2" id="KW-1185">Reference proteome</keyword>
<keyword evidence="1" id="KW-1133">Transmembrane helix</keyword>
<evidence type="ECO:0000256" key="1">
    <source>
        <dbReference type="SAM" id="Phobius"/>
    </source>
</evidence>
<keyword evidence="1" id="KW-0472">Membrane</keyword>
<feature type="transmembrane region" description="Helical" evidence="1">
    <location>
        <begin position="56"/>
        <end position="80"/>
    </location>
</feature>
<reference evidence="3" key="1">
    <citation type="submission" date="2024-02" db="UniProtKB">
        <authorList>
            <consortium name="WormBaseParasite"/>
        </authorList>
    </citation>
    <scope>IDENTIFICATION</scope>
</reference>
<keyword evidence="1" id="KW-0812">Transmembrane</keyword>
<feature type="transmembrane region" description="Helical" evidence="1">
    <location>
        <begin position="126"/>
        <end position="150"/>
    </location>
</feature>
<evidence type="ECO:0000313" key="2">
    <source>
        <dbReference type="Proteomes" id="UP000887575"/>
    </source>
</evidence>
<evidence type="ECO:0000313" key="3">
    <source>
        <dbReference type="WBParaSite" id="MBELARI_LOCUS16229"/>
    </source>
</evidence>
<protein>
    <submittedName>
        <fullName evidence="3">MARVEL domain-containing protein</fullName>
    </submittedName>
</protein>
<dbReference type="AlphaFoldDB" id="A0AAF3J4T8"/>
<dbReference type="Proteomes" id="UP000887575">
    <property type="component" value="Unassembled WGS sequence"/>
</dbReference>
<proteinExistence type="predicted"/>